<feature type="transmembrane region" description="Helical" evidence="1">
    <location>
        <begin position="258"/>
        <end position="284"/>
    </location>
</feature>
<name>A0A9X5BEU3_9FIRM</name>
<feature type="domain" description="DUF8201" evidence="2">
    <location>
        <begin position="1"/>
        <end position="442"/>
    </location>
</feature>
<dbReference type="RefSeq" id="WP_160559824.1">
    <property type="nucleotide sequence ID" value="NZ_QZDT01000012.1"/>
</dbReference>
<dbReference type="AlphaFoldDB" id="A0A9X5BEU3"/>
<feature type="transmembrane region" description="Helical" evidence="1">
    <location>
        <begin position="6"/>
        <end position="27"/>
    </location>
</feature>
<keyword evidence="1" id="KW-1133">Transmembrane helix</keyword>
<organism evidence="3 4">
    <name type="scientific">Parablautia muri</name>
    <dbReference type="NCBI Taxonomy" id="2320879"/>
    <lineage>
        <taxon>Bacteria</taxon>
        <taxon>Bacillati</taxon>
        <taxon>Bacillota</taxon>
        <taxon>Clostridia</taxon>
        <taxon>Lachnospirales</taxon>
        <taxon>Lachnospiraceae</taxon>
        <taxon>Parablautia</taxon>
    </lineage>
</organism>
<feature type="transmembrane region" description="Helical" evidence="1">
    <location>
        <begin position="66"/>
        <end position="86"/>
    </location>
</feature>
<dbReference type="EMBL" id="QZDT01000012">
    <property type="protein sequence ID" value="NBJ92734.1"/>
    <property type="molecule type" value="Genomic_DNA"/>
</dbReference>
<evidence type="ECO:0000259" key="2">
    <source>
        <dbReference type="Pfam" id="PF26626"/>
    </source>
</evidence>
<comment type="caution">
    <text evidence="3">The sequence shown here is derived from an EMBL/GenBank/DDBJ whole genome shotgun (WGS) entry which is preliminary data.</text>
</comment>
<gene>
    <name evidence="3" type="ORF">D5281_09025</name>
</gene>
<dbReference type="InterPro" id="IPR058065">
    <property type="entry name" value="LIC_10190-like"/>
</dbReference>
<feature type="transmembrane region" description="Helical" evidence="1">
    <location>
        <begin position="296"/>
        <end position="316"/>
    </location>
</feature>
<dbReference type="InterPro" id="IPR058514">
    <property type="entry name" value="DUF8201"/>
</dbReference>
<dbReference type="OrthoDB" id="344987at2"/>
<reference evidence="3" key="1">
    <citation type="submission" date="2018-09" db="EMBL/GenBank/DDBJ databases">
        <title>Murine metabolic-syndrome-specific gut microbial biobank.</title>
        <authorList>
            <person name="Liu C."/>
        </authorList>
    </citation>
    <scope>NUCLEOTIDE SEQUENCE</scope>
    <source>
        <strain evidence="3">D42-62</strain>
    </source>
</reference>
<feature type="transmembrane region" description="Helical" evidence="1">
    <location>
        <begin position="460"/>
        <end position="480"/>
    </location>
</feature>
<feature type="transmembrane region" description="Helical" evidence="1">
    <location>
        <begin position="436"/>
        <end position="453"/>
    </location>
</feature>
<feature type="transmembrane region" description="Helical" evidence="1">
    <location>
        <begin position="98"/>
        <end position="116"/>
    </location>
</feature>
<feature type="transmembrane region" description="Helical" evidence="1">
    <location>
        <begin position="412"/>
        <end position="430"/>
    </location>
</feature>
<feature type="transmembrane region" description="Helical" evidence="1">
    <location>
        <begin position="39"/>
        <end position="60"/>
    </location>
</feature>
<dbReference type="NCBIfam" id="NF047510">
    <property type="entry name" value="LIC_10190_fam"/>
    <property type="match status" value="1"/>
</dbReference>
<feature type="transmembrane region" description="Helical" evidence="1">
    <location>
        <begin position="212"/>
        <end position="238"/>
    </location>
</feature>
<accession>A0A9X5BEU3</accession>
<proteinExistence type="predicted"/>
<keyword evidence="4" id="KW-1185">Reference proteome</keyword>
<keyword evidence="1" id="KW-0472">Membrane</keyword>
<evidence type="ECO:0000313" key="3">
    <source>
        <dbReference type="EMBL" id="NBJ92734.1"/>
    </source>
</evidence>
<dbReference type="Proteomes" id="UP001154420">
    <property type="component" value="Unassembled WGS sequence"/>
</dbReference>
<evidence type="ECO:0000313" key="4">
    <source>
        <dbReference type="Proteomes" id="UP001154420"/>
    </source>
</evidence>
<protein>
    <recommendedName>
        <fullName evidence="2">DUF8201 domain-containing protein</fullName>
    </recommendedName>
</protein>
<sequence length="561" mass="64021">MVAVIISWIYMTLVCGCIGGGSVYLLYRAAGLEPEKFSMAHELVAGIAAVTVYVEVFSIFGKIGAVSHILMVLAAAGFGVAGRKIIFTEWEKYKKLIFSWEGFFYIGFIFVLAFFTSRGNFHTDTNIYHAQMIRLYEEYGLLKGMGNLQLHFAYNSAYLAFASIFSLRWLLGQSLHTTTGFIEAVMCLYAFHELKDFKRHRRHTADMMRVGILLYTLVIVTGSMSPATDYATMFMVLFVLTEWCGNMEKGSSVAKYSLLAVLAVFVATLKFSACLLVLIVIYPAVFLVKEKRWREIGVYFGCGCLMLFPFLVRNYLISGWLLYPFGGIDLFSVQWKVPKEYLLVDANQIKVWGRCLYDVEKIDWPVASWLPIWWEGQERYEKMLIGAAFIGAVMMVVLSAKKVMEHRKLRWNMAVLMVAVWGNLIVWFFTAPFIRYGIAFILALPMIAAGEYLSEEKKGFYSILTGGLMFCIFVSISPYWDHYITDAGVFLKQSLKEPYYIRQKDYDRAQEGSLVINGNVVYYSMADEVNTYHTFPGTCYKFMLDRSTLMGDNIKDGFKAK</sequence>
<dbReference type="Pfam" id="PF26626">
    <property type="entry name" value="DUF8201"/>
    <property type="match status" value="1"/>
</dbReference>
<feature type="transmembrane region" description="Helical" evidence="1">
    <location>
        <begin position="383"/>
        <end position="400"/>
    </location>
</feature>
<keyword evidence="1" id="KW-0812">Transmembrane</keyword>
<evidence type="ECO:0000256" key="1">
    <source>
        <dbReference type="SAM" id="Phobius"/>
    </source>
</evidence>